<feature type="domain" description="Fumarylacetoacetase-like C-terminal" evidence="3">
    <location>
        <begin position="73"/>
        <end position="280"/>
    </location>
</feature>
<reference evidence="4 5" key="1">
    <citation type="submission" date="2015-01" db="EMBL/GenBank/DDBJ databases">
        <title>The Genome Sequence of Fonsecaea multimorphosa CBS 102226.</title>
        <authorList>
            <consortium name="The Broad Institute Genomics Platform"/>
            <person name="Cuomo C."/>
            <person name="de Hoog S."/>
            <person name="Gorbushina A."/>
            <person name="Stielow B."/>
            <person name="Teixiera M."/>
            <person name="Abouelleil A."/>
            <person name="Chapman S.B."/>
            <person name="Priest M."/>
            <person name="Young S.K."/>
            <person name="Wortman J."/>
            <person name="Nusbaum C."/>
            <person name="Birren B."/>
        </authorList>
    </citation>
    <scope>NUCLEOTIDE SEQUENCE [LARGE SCALE GENOMIC DNA]</scope>
    <source>
        <strain evidence="4 5">CBS 102226</strain>
    </source>
</reference>
<keyword evidence="5" id="KW-1185">Reference proteome</keyword>
<evidence type="ECO:0000313" key="4">
    <source>
        <dbReference type="EMBL" id="KIX94873.1"/>
    </source>
</evidence>
<dbReference type="EMBL" id="KN848085">
    <property type="protein sequence ID" value="KIX94873.1"/>
    <property type="molecule type" value="Genomic_DNA"/>
</dbReference>
<dbReference type="AlphaFoldDB" id="A0A0D2KDU1"/>
<dbReference type="Gene3D" id="3.90.850.10">
    <property type="entry name" value="Fumarylacetoacetase-like, C-terminal domain"/>
    <property type="match status" value="1"/>
</dbReference>
<dbReference type="RefSeq" id="XP_016628996.1">
    <property type="nucleotide sequence ID" value="XM_016780057.1"/>
</dbReference>
<proteinExistence type="inferred from homology"/>
<dbReference type="InterPro" id="IPR011234">
    <property type="entry name" value="Fumarylacetoacetase-like_C"/>
</dbReference>
<dbReference type="PANTHER" id="PTHR11820">
    <property type="entry name" value="ACYLPYRUVASE"/>
    <property type="match status" value="1"/>
</dbReference>
<comment type="similarity">
    <text evidence="1">Belongs to the FAH family.</text>
</comment>
<name>A0A0D2KDU1_9EURO</name>
<dbReference type="SUPFAM" id="SSF56529">
    <property type="entry name" value="FAH"/>
    <property type="match status" value="1"/>
</dbReference>
<organism evidence="4 5">
    <name type="scientific">Fonsecaea multimorphosa CBS 102226</name>
    <dbReference type="NCBI Taxonomy" id="1442371"/>
    <lineage>
        <taxon>Eukaryota</taxon>
        <taxon>Fungi</taxon>
        <taxon>Dikarya</taxon>
        <taxon>Ascomycota</taxon>
        <taxon>Pezizomycotina</taxon>
        <taxon>Eurotiomycetes</taxon>
        <taxon>Chaetothyriomycetidae</taxon>
        <taxon>Chaetothyriales</taxon>
        <taxon>Herpotrichiellaceae</taxon>
        <taxon>Fonsecaea</taxon>
    </lineage>
</organism>
<evidence type="ECO:0000313" key="5">
    <source>
        <dbReference type="Proteomes" id="UP000053411"/>
    </source>
</evidence>
<protein>
    <recommendedName>
        <fullName evidence="3">Fumarylacetoacetase-like C-terminal domain-containing protein</fullName>
    </recommendedName>
</protein>
<dbReference type="GO" id="GO:0046872">
    <property type="term" value="F:metal ion binding"/>
    <property type="evidence" value="ECO:0007669"/>
    <property type="project" value="UniProtKB-KW"/>
</dbReference>
<evidence type="ECO:0000259" key="3">
    <source>
        <dbReference type="Pfam" id="PF01557"/>
    </source>
</evidence>
<accession>A0A0D2KDU1</accession>
<dbReference type="GO" id="GO:0006107">
    <property type="term" value="P:oxaloacetate metabolic process"/>
    <property type="evidence" value="ECO:0007669"/>
    <property type="project" value="UniProtKB-ARBA"/>
</dbReference>
<dbReference type="InterPro" id="IPR036663">
    <property type="entry name" value="Fumarylacetoacetase_C_sf"/>
</dbReference>
<keyword evidence="2" id="KW-0479">Metal-binding</keyword>
<gene>
    <name evidence="4" type="ORF">Z520_09563</name>
</gene>
<dbReference type="Proteomes" id="UP000053411">
    <property type="component" value="Unassembled WGS sequence"/>
</dbReference>
<sequence>MTPKFTRLIRFEDAQGKIHYGEAGPDWEKDLHGQTVPTYDISDPWASEFPLTGNHVKVAKVILCPLATTPLMYAVGLNYKSHAEEAGLPIPAYPVIFTKFGDMLADPYQDIHVPPVAKSEMDYEGELCVILAKDVKDLSDDDDISDFILGYTVGNDVSARFWAWPKQSGTQWGLSKSFDHFGPIGPVIASPASIPNPQNLQLKTSVNGEIRQNGNTDNMIFDIVTILKHMSRGTTLKKGSVIMTGTPDGVAACAKPQTYLKSGDLVEIEIEKIGKIGNKMVF</sequence>
<dbReference type="OrthoDB" id="411064at2759"/>
<dbReference type="VEuPathDB" id="FungiDB:Z520_09563"/>
<dbReference type="Pfam" id="PF01557">
    <property type="entry name" value="FAA_hydrolase"/>
    <property type="match status" value="1"/>
</dbReference>
<evidence type="ECO:0000256" key="2">
    <source>
        <dbReference type="ARBA" id="ARBA00022723"/>
    </source>
</evidence>
<dbReference type="GeneID" id="27715309"/>
<dbReference type="FunFam" id="3.90.850.10:FF:000002">
    <property type="entry name" value="2-hydroxyhepta-2,4-diene-1,7-dioate isomerase"/>
    <property type="match status" value="1"/>
</dbReference>
<dbReference type="PANTHER" id="PTHR11820:SF112">
    <property type="entry name" value="FUMARYLACETOACETATE HYDROLASE FAMILY PROTEIN (AFU_ORTHOLOGUE AFUA_1G02370)-RELATED"/>
    <property type="match status" value="1"/>
</dbReference>
<dbReference type="GO" id="GO:0050163">
    <property type="term" value="F:oxaloacetate tautomerase activity"/>
    <property type="evidence" value="ECO:0007669"/>
    <property type="project" value="UniProtKB-ARBA"/>
</dbReference>
<dbReference type="STRING" id="1442371.A0A0D2KDU1"/>
<evidence type="ECO:0000256" key="1">
    <source>
        <dbReference type="ARBA" id="ARBA00010211"/>
    </source>
</evidence>